<feature type="compositionally biased region" description="Basic and acidic residues" evidence="1">
    <location>
        <begin position="23"/>
        <end position="32"/>
    </location>
</feature>
<dbReference type="AlphaFoldDB" id="A0A0P0WA34"/>
<dbReference type="EMBL" id="AP014960">
    <property type="protein sequence ID" value="BAS89074.1"/>
    <property type="molecule type" value="Genomic_DNA"/>
</dbReference>
<feature type="region of interest" description="Disordered" evidence="1">
    <location>
        <begin position="20"/>
        <end position="54"/>
    </location>
</feature>
<accession>A0A0P0WA34</accession>
<evidence type="ECO:0000313" key="2">
    <source>
        <dbReference type="EMBL" id="BAS89074.1"/>
    </source>
</evidence>
<dbReference type="Proteomes" id="UP000059680">
    <property type="component" value="Chromosome 4"/>
</dbReference>
<evidence type="ECO:0000313" key="3">
    <source>
        <dbReference type="Proteomes" id="UP000059680"/>
    </source>
</evidence>
<protein>
    <submittedName>
        <fullName evidence="2">Os04g0405225 protein</fullName>
    </submittedName>
</protein>
<dbReference type="InParanoid" id="A0A0P0WA34"/>
<reference evidence="2 3" key="3">
    <citation type="journal article" date="2013" name="Rice">
        <title>Improvement of the Oryza sativa Nipponbare reference genome using next generation sequence and optical map data.</title>
        <authorList>
            <person name="Kawahara Y."/>
            <person name="de la Bastide M."/>
            <person name="Hamilton J.P."/>
            <person name="Kanamori H."/>
            <person name="McCombie W.R."/>
            <person name="Ouyang S."/>
            <person name="Schwartz D.C."/>
            <person name="Tanaka T."/>
            <person name="Wu J."/>
            <person name="Zhou S."/>
            <person name="Childs K.L."/>
            <person name="Davidson R.M."/>
            <person name="Lin H."/>
            <person name="Quesada-Ocampo L."/>
            <person name="Vaillancourt B."/>
            <person name="Sakai H."/>
            <person name="Lee S.S."/>
            <person name="Kim J."/>
            <person name="Numa H."/>
            <person name="Itoh T."/>
            <person name="Buell C.R."/>
            <person name="Matsumoto T."/>
        </authorList>
    </citation>
    <scope>NUCLEOTIDE SEQUENCE [LARGE SCALE GENOMIC DNA]</scope>
    <source>
        <strain evidence="3">cv. Nipponbare</strain>
    </source>
</reference>
<reference evidence="2 3" key="2">
    <citation type="journal article" date="2013" name="Plant Cell Physiol.">
        <title>Rice Annotation Project Database (RAP-DB): an integrative and interactive database for rice genomics.</title>
        <authorList>
            <person name="Sakai H."/>
            <person name="Lee S.S."/>
            <person name="Tanaka T."/>
            <person name="Numa H."/>
            <person name="Kim J."/>
            <person name="Kawahara Y."/>
            <person name="Wakimoto H."/>
            <person name="Yang C.C."/>
            <person name="Iwamoto M."/>
            <person name="Abe T."/>
            <person name="Yamada Y."/>
            <person name="Muto A."/>
            <person name="Inokuchi H."/>
            <person name="Ikemura T."/>
            <person name="Matsumoto T."/>
            <person name="Sasaki T."/>
            <person name="Itoh T."/>
        </authorList>
    </citation>
    <scope>NUCLEOTIDE SEQUENCE [LARGE SCALE GENOMIC DNA]</scope>
    <source>
        <strain evidence="3">cv. Nipponbare</strain>
    </source>
</reference>
<reference evidence="3" key="1">
    <citation type="journal article" date="2005" name="Nature">
        <title>The map-based sequence of the rice genome.</title>
        <authorList>
            <consortium name="International rice genome sequencing project (IRGSP)"/>
            <person name="Matsumoto T."/>
            <person name="Wu J."/>
            <person name="Kanamori H."/>
            <person name="Katayose Y."/>
            <person name="Fujisawa M."/>
            <person name="Namiki N."/>
            <person name="Mizuno H."/>
            <person name="Yamamoto K."/>
            <person name="Antonio B.A."/>
            <person name="Baba T."/>
            <person name="Sakata K."/>
            <person name="Nagamura Y."/>
            <person name="Aoki H."/>
            <person name="Arikawa K."/>
            <person name="Arita K."/>
            <person name="Bito T."/>
            <person name="Chiden Y."/>
            <person name="Fujitsuka N."/>
            <person name="Fukunaka R."/>
            <person name="Hamada M."/>
            <person name="Harada C."/>
            <person name="Hayashi A."/>
            <person name="Hijishita S."/>
            <person name="Honda M."/>
            <person name="Hosokawa S."/>
            <person name="Ichikawa Y."/>
            <person name="Idonuma A."/>
            <person name="Iijima M."/>
            <person name="Ikeda M."/>
            <person name="Ikeno M."/>
            <person name="Ito K."/>
            <person name="Ito S."/>
            <person name="Ito T."/>
            <person name="Ito Y."/>
            <person name="Ito Y."/>
            <person name="Iwabuchi A."/>
            <person name="Kamiya K."/>
            <person name="Karasawa W."/>
            <person name="Kurita K."/>
            <person name="Katagiri S."/>
            <person name="Kikuta A."/>
            <person name="Kobayashi H."/>
            <person name="Kobayashi N."/>
            <person name="Machita K."/>
            <person name="Maehara T."/>
            <person name="Masukawa M."/>
            <person name="Mizubayashi T."/>
            <person name="Mukai Y."/>
            <person name="Nagasaki H."/>
            <person name="Nagata Y."/>
            <person name="Naito S."/>
            <person name="Nakashima M."/>
            <person name="Nakama Y."/>
            <person name="Nakamichi Y."/>
            <person name="Nakamura M."/>
            <person name="Meguro A."/>
            <person name="Negishi M."/>
            <person name="Ohta I."/>
            <person name="Ohta T."/>
            <person name="Okamoto M."/>
            <person name="Ono N."/>
            <person name="Saji S."/>
            <person name="Sakaguchi M."/>
            <person name="Sakai K."/>
            <person name="Shibata M."/>
            <person name="Shimokawa T."/>
            <person name="Song J."/>
            <person name="Takazaki Y."/>
            <person name="Terasawa K."/>
            <person name="Tsugane M."/>
            <person name="Tsuji K."/>
            <person name="Ueda S."/>
            <person name="Waki K."/>
            <person name="Yamagata H."/>
            <person name="Yamamoto M."/>
            <person name="Yamamoto S."/>
            <person name="Yamane H."/>
            <person name="Yoshiki S."/>
            <person name="Yoshihara R."/>
            <person name="Yukawa K."/>
            <person name="Zhong H."/>
            <person name="Yano M."/>
            <person name="Yuan Q."/>
            <person name="Ouyang S."/>
            <person name="Liu J."/>
            <person name="Jones K.M."/>
            <person name="Gansberger K."/>
            <person name="Moffat K."/>
            <person name="Hill J."/>
            <person name="Bera J."/>
            <person name="Fadrosh D."/>
            <person name="Jin S."/>
            <person name="Johri S."/>
            <person name="Kim M."/>
            <person name="Overton L."/>
            <person name="Reardon M."/>
            <person name="Tsitrin T."/>
            <person name="Vuong H."/>
            <person name="Weaver B."/>
            <person name="Ciecko A."/>
            <person name="Tallon L."/>
            <person name="Jackson J."/>
            <person name="Pai G."/>
            <person name="Aken S.V."/>
            <person name="Utterback T."/>
            <person name="Reidmuller S."/>
            <person name="Feldblyum T."/>
            <person name="Hsiao J."/>
            <person name="Zismann V."/>
            <person name="Iobst S."/>
            <person name="de Vazeille A.R."/>
            <person name="Buell C.R."/>
            <person name="Ying K."/>
            <person name="Li Y."/>
            <person name="Lu T."/>
            <person name="Huang Y."/>
            <person name="Zhao Q."/>
            <person name="Feng Q."/>
            <person name="Zhang L."/>
            <person name="Zhu J."/>
            <person name="Weng Q."/>
            <person name="Mu J."/>
            <person name="Lu Y."/>
            <person name="Fan D."/>
            <person name="Liu Y."/>
            <person name="Guan J."/>
            <person name="Zhang Y."/>
            <person name="Yu S."/>
            <person name="Liu X."/>
            <person name="Zhang Y."/>
            <person name="Hong G."/>
            <person name="Han B."/>
            <person name="Choisne N."/>
            <person name="Demange N."/>
            <person name="Orjeda G."/>
            <person name="Samain S."/>
            <person name="Cattolico L."/>
            <person name="Pelletier E."/>
            <person name="Couloux A."/>
            <person name="Segurens B."/>
            <person name="Wincker P."/>
            <person name="D'Hont A."/>
            <person name="Scarpelli C."/>
            <person name="Weissenbach J."/>
            <person name="Salanoubat M."/>
            <person name="Quetier F."/>
            <person name="Yu Y."/>
            <person name="Kim H.R."/>
            <person name="Rambo T."/>
            <person name="Currie J."/>
            <person name="Collura K."/>
            <person name="Luo M."/>
            <person name="Yang T."/>
            <person name="Ammiraju J.S.S."/>
            <person name="Engler F."/>
            <person name="Soderlund C."/>
            <person name="Wing R.A."/>
            <person name="Palmer L.E."/>
            <person name="de la Bastide M."/>
            <person name="Spiegel L."/>
            <person name="Nascimento L."/>
            <person name="Zutavern T."/>
            <person name="O'Shaughnessy A."/>
            <person name="Dike S."/>
            <person name="Dedhia N."/>
            <person name="Preston R."/>
            <person name="Balija V."/>
            <person name="McCombie W.R."/>
            <person name="Chow T."/>
            <person name="Chen H."/>
            <person name="Chung M."/>
            <person name="Chen C."/>
            <person name="Shaw J."/>
            <person name="Wu H."/>
            <person name="Hsiao K."/>
            <person name="Chao Y."/>
            <person name="Chu M."/>
            <person name="Cheng C."/>
            <person name="Hour A."/>
            <person name="Lee P."/>
            <person name="Lin S."/>
            <person name="Lin Y."/>
            <person name="Liou J."/>
            <person name="Liu S."/>
            <person name="Hsing Y."/>
            <person name="Raghuvanshi S."/>
            <person name="Mohanty A."/>
            <person name="Bharti A.K."/>
            <person name="Gaur A."/>
            <person name="Gupta V."/>
            <person name="Kumar D."/>
            <person name="Ravi V."/>
            <person name="Vij S."/>
            <person name="Kapur A."/>
            <person name="Khurana P."/>
            <person name="Khurana P."/>
            <person name="Khurana J.P."/>
            <person name="Tyagi A.K."/>
            <person name="Gaikwad K."/>
            <person name="Singh A."/>
            <person name="Dalal V."/>
            <person name="Srivastava S."/>
            <person name="Dixit A."/>
            <person name="Pal A.K."/>
            <person name="Ghazi I.A."/>
            <person name="Yadav M."/>
            <person name="Pandit A."/>
            <person name="Bhargava A."/>
            <person name="Sureshbabu K."/>
            <person name="Batra K."/>
            <person name="Sharma T.R."/>
            <person name="Mohapatra T."/>
            <person name="Singh N.K."/>
            <person name="Messing J."/>
            <person name="Nelson A.B."/>
            <person name="Fuks G."/>
            <person name="Kavchok S."/>
            <person name="Keizer G."/>
            <person name="Linton E."/>
            <person name="Llaca V."/>
            <person name="Song R."/>
            <person name="Tanyolac B."/>
            <person name="Young S."/>
            <person name="Ho-Il K."/>
            <person name="Hahn J.H."/>
            <person name="Sangsakoo G."/>
            <person name="Vanavichit A."/>
            <person name="de Mattos Luiz.A.T."/>
            <person name="Zimmer P.D."/>
            <person name="Malone G."/>
            <person name="Dellagostin O."/>
            <person name="de Oliveira A.C."/>
            <person name="Bevan M."/>
            <person name="Bancroft I."/>
            <person name="Minx P."/>
            <person name="Cordum H."/>
            <person name="Wilson R."/>
            <person name="Cheng Z."/>
            <person name="Jin W."/>
            <person name="Jiang J."/>
            <person name="Leong S.A."/>
            <person name="Iwama H."/>
            <person name="Gojobori T."/>
            <person name="Itoh T."/>
            <person name="Niimura Y."/>
            <person name="Fujii Y."/>
            <person name="Habara T."/>
            <person name="Sakai H."/>
            <person name="Sato Y."/>
            <person name="Wilson G."/>
            <person name="Kumar K."/>
            <person name="McCouch S."/>
            <person name="Juretic N."/>
            <person name="Hoen D."/>
            <person name="Wright S."/>
            <person name="Bruskiewich R."/>
            <person name="Bureau T."/>
            <person name="Miyao A."/>
            <person name="Hirochika H."/>
            <person name="Nishikawa T."/>
            <person name="Kadowaki K."/>
            <person name="Sugiura M."/>
            <person name="Burr B."/>
            <person name="Sasaki T."/>
        </authorList>
    </citation>
    <scope>NUCLEOTIDE SEQUENCE [LARGE SCALE GENOMIC DNA]</scope>
    <source>
        <strain evidence="3">cv. Nipponbare</strain>
    </source>
</reference>
<keyword evidence="3" id="KW-1185">Reference proteome</keyword>
<gene>
    <name evidence="2" type="ordered locus">Os04g0405225</name>
    <name evidence="2" type="ORF">OSNPB_040405225</name>
</gene>
<sequence>MSSPLQATREWCGVDLGEGDELQEAHDDHGAHNVEAAGGSSDRGRGGSGRGLTAGGAHLVSERAAVVGLEAAGLLPWPASGFGMGAKGRSGDDAARAVEGGDEVGMRRWSEVTRSICVSWRKPMASSRL</sequence>
<organism evidence="2 3">
    <name type="scientific">Oryza sativa subsp. japonica</name>
    <name type="common">Rice</name>
    <dbReference type="NCBI Taxonomy" id="39947"/>
    <lineage>
        <taxon>Eukaryota</taxon>
        <taxon>Viridiplantae</taxon>
        <taxon>Streptophyta</taxon>
        <taxon>Embryophyta</taxon>
        <taxon>Tracheophyta</taxon>
        <taxon>Spermatophyta</taxon>
        <taxon>Magnoliopsida</taxon>
        <taxon>Liliopsida</taxon>
        <taxon>Poales</taxon>
        <taxon>Poaceae</taxon>
        <taxon>BOP clade</taxon>
        <taxon>Oryzoideae</taxon>
        <taxon>Oryzeae</taxon>
        <taxon>Oryzinae</taxon>
        <taxon>Oryza</taxon>
        <taxon>Oryza sativa</taxon>
    </lineage>
</organism>
<dbReference type="PaxDb" id="39947-A0A0P0WA34"/>
<evidence type="ECO:0000256" key="1">
    <source>
        <dbReference type="SAM" id="MobiDB-lite"/>
    </source>
</evidence>
<name>A0A0P0WA34_ORYSJ</name>
<proteinExistence type="predicted"/>